<dbReference type="EMBL" id="CP073720">
    <property type="protein sequence ID" value="UWP81547.1"/>
    <property type="molecule type" value="Genomic_DNA"/>
</dbReference>
<evidence type="ECO:0000313" key="1">
    <source>
        <dbReference type="EMBL" id="UWP81547.1"/>
    </source>
</evidence>
<reference evidence="1" key="2">
    <citation type="submission" date="2022-09" db="EMBL/GenBank/DDBJ databases">
        <title>Biosynthetic gene clusters of Dactylosporangioum fulvum.</title>
        <authorList>
            <person name="Caradec T."/>
        </authorList>
    </citation>
    <scope>NUCLEOTIDE SEQUENCE</scope>
    <source>
        <strain evidence="1">NRRL B-16292</strain>
    </source>
</reference>
<sequence>MLAIADSYEEPHALVGEIWLPDAPRFADYLRPFGTPTGRLPGAARDLPDGRLLKGTAVRLRL</sequence>
<dbReference type="Proteomes" id="UP001059617">
    <property type="component" value="Chromosome"/>
</dbReference>
<keyword evidence="2" id="KW-1185">Reference proteome</keyword>
<accession>A0ABY5VUU7</accession>
<protein>
    <submittedName>
        <fullName evidence="1">Uncharacterized protein</fullName>
    </submittedName>
</protein>
<dbReference type="RefSeq" id="WP_259859312.1">
    <property type="nucleotide sequence ID" value="NZ_BAAAST010000096.1"/>
</dbReference>
<proteinExistence type="predicted"/>
<reference evidence="1" key="1">
    <citation type="submission" date="2021-04" db="EMBL/GenBank/DDBJ databases">
        <authorList>
            <person name="Hartkoorn R.C."/>
            <person name="Beaudoing E."/>
            <person name="Hot D."/>
        </authorList>
    </citation>
    <scope>NUCLEOTIDE SEQUENCE</scope>
    <source>
        <strain evidence="1">NRRL B-16292</strain>
    </source>
</reference>
<name>A0ABY5VUU7_9ACTN</name>
<organism evidence="1 2">
    <name type="scientific">Dactylosporangium fulvum</name>
    <dbReference type="NCBI Taxonomy" id="53359"/>
    <lineage>
        <taxon>Bacteria</taxon>
        <taxon>Bacillati</taxon>
        <taxon>Actinomycetota</taxon>
        <taxon>Actinomycetes</taxon>
        <taxon>Micromonosporales</taxon>
        <taxon>Micromonosporaceae</taxon>
        <taxon>Dactylosporangium</taxon>
    </lineage>
</organism>
<gene>
    <name evidence="1" type="ORF">Dfulv_41580</name>
</gene>
<evidence type="ECO:0000313" key="2">
    <source>
        <dbReference type="Proteomes" id="UP001059617"/>
    </source>
</evidence>